<dbReference type="GO" id="GO:0015846">
    <property type="term" value="P:polyamine transport"/>
    <property type="evidence" value="ECO:0007669"/>
    <property type="project" value="InterPro"/>
</dbReference>
<dbReference type="Proteomes" id="UP000472580">
    <property type="component" value="Unassembled WGS sequence"/>
</dbReference>
<keyword evidence="1 2" id="KW-0732">Signal</keyword>
<dbReference type="CDD" id="cd13544">
    <property type="entry name" value="PBP2_Fbp_like_1"/>
    <property type="match status" value="1"/>
</dbReference>
<dbReference type="GO" id="GO:0030976">
    <property type="term" value="F:thiamine pyrophosphate binding"/>
    <property type="evidence" value="ECO:0007669"/>
    <property type="project" value="TreeGrafter"/>
</dbReference>
<dbReference type="RefSeq" id="WP_160334624.1">
    <property type="nucleotide sequence ID" value="NZ_WSRP01000006.1"/>
</dbReference>
<dbReference type="PRINTS" id="PR00909">
    <property type="entry name" value="SPERMDNBNDNG"/>
</dbReference>
<keyword evidence="4" id="KW-1185">Reference proteome</keyword>
<dbReference type="AlphaFoldDB" id="A0A6L6YFQ4"/>
<protein>
    <submittedName>
        <fullName evidence="3">Extracellular solute-binding protein</fullName>
    </submittedName>
</protein>
<dbReference type="Pfam" id="PF13343">
    <property type="entry name" value="SBP_bac_6"/>
    <property type="match status" value="1"/>
</dbReference>
<proteinExistence type="predicted"/>
<dbReference type="InterPro" id="IPR026045">
    <property type="entry name" value="Ferric-bd"/>
</dbReference>
<accession>A0A6L6YFQ4</accession>
<sequence>MLLKRLLLTQALLFSGLSSNLTAAELNLYASMPEKYATQVLAQFSKDTGIKVNYLRLSAGEVLTRLKAERKNPQVDAVLGGPADFLEAAKQDNLLSVYRPKNADKIPSQFLDPDGYWTGVGIMPLAFITNNKFLEKQKLKAPSSWLDLLKPEYKNGIILADARTSGTATERLFSLEMAFGDKGSIDYQKQLHKNVQMYTKSGAWPAMRVGEGLAAAAIVYLPDALDIKQLGYPVSISYPKEGVTVGIETVAVVKGAKNKKEAEAFMEWASSPKFAHFILKNKIQYAPTRTDVAADDPVLNLSNIKVLDIPLAWKGQHRGELTEKWINNVLQK</sequence>
<dbReference type="GO" id="GO:0015888">
    <property type="term" value="P:thiamine transport"/>
    <property type="evidence" value="ECO:0007669"/>
    <property type="project" value="TreeGrafter"/>
</dbReference>
<evidence type="ECO:0000256" key="2">
    <source>
        <dbReference type="SAM" id="SignalP"/>
    </source>
</evidence>
<dbReference type="PANTHER" id="PTHR30006">
    <property type="entry name" value="THIAMINE-BINDING PERIPLASMIC PROTEIN-RELATED"/>
    <property type="match status" value="1"/>
</dbReference>
<feature type="chain" id="PRO_5026861990" evidence="2">
    <location>
        <begin position="24"/>
        <end position="332"/>
    </location>
</feature>
<dbReference type="EMBL" id="WSRP01000006">
    <property type="protein sequence ID" value="MVX56194.1"/>
    <property type="molecule type" value="Genomic_DNA"/>
</dbReference>
<evidence type="ECO:0000313" key="3">
    <source>
        <dbReference type="EMBL" id="MVX56194.1"/>
    </source>
</evidence>
<feature type="signal peptide" evidence="2">
    <location>
        <begin position="1"/>
        <end position="23"/>
    </location>
</feature>
<dbReference type="Gene3D" id="3.40.190.10">
    <property type="entry name" value="Periplasmic binding protein-like II"/>
    <property type="match status" value="2"/>
</dbReference>
<dbReference type="PANTHER" id="PTHR30006:SF2">
    <property type="entry name" value="ABC TRANSPORTER SUBSTRATE-BINDING PROTEIN"/>
    <property type="match status" value="1"/>
</dbReference>
<dbReference type="PIRSF" id="PIRSF002825">
    <property type="entry name" value="CfbpA"/>
    <property type="match status" value="1"/>
</dbReference>
<evidence type="ECO:0000256" key="1">
    <source>
        <dbReference type="ARBA" id="ARBA00022729"/>
    </source>
</evidence>
<comment type="caution">
    <text evidence="3">The sequence shown here is derived from an EMBL/GenBank/DDBJ whole genome shotgun (WGS) entry which is preliminary data.</text>
</comment>
<gene>
    <name evidence="3" type="ORF">E5987_03100</name>
</gene>
<dbReference type="OrthoDB" id="366726at2"/>
<dbReference type="SUPFAM" id="SSF53850">
    <property type="entry name" value="Periplasmic binding protein-like II"/>
    <property type="match status" value="1"/>
</dbReference>
<reference evidence="3 4" key="1">
    <citation type="submission" date="2019-12" db="EMBL/GenBank/DDBJ databases">
        <title>Microbes associate with the intestines of laboratory mice.</title>
        <authorList>
            <person name="Navarre W."/>
            <person name="Wong E."/>
        </authorList>
    </citation>
    <scope>NUCLEOTIDE SEQUENCE [LARGE SCALE GENOMIC DNA]</scope>
    <source>
        <strain evidence="3 4">NM82_D38</strain>
    </source>
</reference>
<evidence type="ECO:0000313" key="4">
    <source>
        <dbReference type="Proteomes" id="UP000472580"/>
    </source>
</evidence>
<dbReference type="GO" id="GO:0019808">
    <property type="term" value="F:polyamine binding"/>
    <property type="evidence" value="ECO:0007669"/>
    <property type="project" value="InterPro"/>
</dbReference>
<organism evidence="3 4">
    <name type="scientific">Parasutterella muris</name>
    <dbReference type="NCBI Taxonomy" id="2565572"/>
    <lineage>
        <taxon>Bacteria</taxon>
        <taxon>Pseudomonadati</taxon>
        <taxon>Pseudomonadota</taxon>
        <taxon>Betaproteobacteria</taxon>
        <taxon>Burkholderiales</taxon>
        <taxon>Sutterellaceae</taxon>
        <taxon>Parasutterella</taxon>
    </lineage>
</organism>
<name>A0A6L6YFQ4_9BURK</name>
<dbReference type="GO" id="GO:0030975">
    <property type="term" value="F:thiamine binding"/>
    <property type="evidence" value="ECO:0007669"/>
    <property type="project" value="TreeGrafter"/>
</dbReference>
<dbReference type="GO" id="GO:0030288">
    <property type="term" value="C:outer membrane-bounded periplasmic space"/>
    <property type="evidence" value="ECO:0007669"/>
    <property type="project" value="TreeGrafter"/>
</dbReference>
<dbReference type="InterPro" id="IPR001188">
    <property type="entry name" value="Sperm_putr-bd"/>
</dbReference>